<keyword evidence="2" id="KW-0067">ATP-binding</keyword>
<reference evidence="3 4" key="1">
    <citation type="submission" date="2019-12" db="EMBL/GenBank/DDBJ databases">
        <title>Deinococcus sp. HMF7620 Genome sequencing and assembly.</title>
        <authorList>
            <person name="Kang H."/>
            <person name="Kim H."/>
            <person name="Joh K."/>
        </authorList>
    </citation>
    <scope>NUCLEOTIDE SEQUENCE [LARGE SCALE GENOMIC DNA]</scope>
    <source>
        <strain evidence="3 4">HMF7620</strain>
    </source>
</reference>
<evidence type="ECO:0000256" key="2">
    <source>
        <dbReference type="ARBA" id="ARBA00022840"/>
    </source>
</evidence>
<protein>
    <recommendedName>
        <fullName evidence="5">OmpR/PhoB-type domain-containing protein</fullName>
    </recommendedName>
</protein>
<comment type="caution">
    <text evidence="3">The sequence shown here is derived from an EMBL/GenBank/DDBJ whole genome shotgun (WGS) entry which is preliminary data.</text>
</comment>
<dbReference type="Proteomes" id="UP000483286">
    <property type="component" value="Unassembled WGS sequence"/>
</dbReference>
<evidence type="ECO:0000313" key="3">
    <source>
        <dbReference type="EMBL" id="MVN88267.1"/>
    </source>
</evidence>
<evidence type="ECO:0000313" key="4">
    <source>
        <dbReference type="Proteomes" id="UP000483286"/>
    </source>
</evidence>
<name>A0A7C9HTB2_9DEIO</name>
<dbReference type="EMBL" id="WQLB01000025">
    <property type="protein sequence ID" value="MVN88267.1"/>
    <property type="molecule type" value="Genomic_DNA"/>
</dbReference>
<proteinExistence type="predicted"/>
<dbReference type="Gene3D" id="1.10.10.10">
    <property type="entry name" value="Winged helix-like DNA-binding domain superfamily/Winged helix DNA-binding domain"/>
    <property type="match status" value="1"/>
</dbReference>
<dbReference type="PANTHER" id="PTHR16305">
    <property type="entry name" value="TESTICULAR SOLUBLE ADENYLYL CYCLASE"/>
    <property type="match status" value="1"/>
</dbReference>
<dbReference type="AlphaFoldDB" id="A0A7C9HTB2"/>
<dbReference type="InterPro" id="IPR027417">
    <property type="entry name" value="P-loop_NTPase"/>
</dbReference>
<dbReference type="SUPFAM" id="SSF48452">
    <property type="entry name" value="TPR-like"/>
    <property type="match status" value="3"/>
</dbReference>
<dbReference type="SMART" id="SM00028">
    <property type="entry name" value="TPR"/>
    <property type="match status" value="4"/>
</dbReference>
<dbReference type="GO" id="GO:0005737">
    <property type="term" value="C:cytoplasm"/>
    <property type="evidence" value="ECO:0007669"/>
    <property type="project" value="TreeGrafter"/>
</dbReference>
<evidence type="ECO:0008006" key="5">
    <source>
        <dbReference type="Google" id="ProtNLM"/>
    </source>
</evidence>
<keyword evidence="1" id="KW-0547">Nucleotide-binding</keyword>
<dbReference type="GO" id="GO:0005524">
    <property type="term" value="F:ATP binding"/>
    <property type="evidence" value="ECO:0007669"/>
    <property type="project" value="UniProtKB-KW"/>
</dbReference>
<dbReference type="Gene3D" id="1.25.40.10">
    <property type="entry name" value="Tetratricopeptide repeat domain"/>
    <property type="match status" value="2"/>
</dbReference>
<gene>
    <name evidence="3" type="ORF">GO986_16095</name>
</gene>
<dbReference type="GO" id="GO:0004016">
    <property type="term" value="F:adenylate cyclase activity"/>
    <property type="evidence" value="ECO:0007669"/>
    <property type="project" value="TreeGrafter"/>
</dbReference>
<organism evidence="3 4">
    <name type="scientific">Deinococcus arboris</name>
    <dbReference type="NCBI Taxonomy" id="2682977"/>
    <lineage>
        <taxon>Bacteria</taxon>
        <taxon>Thermotogati</taxon>
        <taxon>Deinococcota</taxon>
        <taxon>Deinococci</taxon>
        <taxon>Deinococcales</taxon>
        <taxon>Deinococcaceae</taxon>
        <taxon>Deinococcus</taxon>
    </lineage>
</organism>
<keyword evidence="4" id="KW-1185">Reference proteome</keyword>
<accession>A0A7C9HTB2</accession>
<evidence type="ECO:0000256" key="1">
    <source>
        <dbReference type="ARBA" id="ARBA00022741"/>
    </source>
</evidence>
<dbReference type="SUPFAM" id="SSF52540">
    <property type="entry name" value="P-loop containing nucleoside triphosphate hydrolases"/>
    <property type="match status" value="1"/>
</dbReference>
<dbReference type="RefSeq" id="WP_157460326.1">
    <property type="nucleotide sequence ID" value="NZ_WQLB01000025.1"/>
</dbReference>
<dbReference type="PANTHER" id="PTHR16305:SF35">
    <property type="entry name" value="TRANSCRIPTIONAL ACTIVATOR DOMAIN"/>
    <property type="match status" value="1"/>
</dbReference>
<dbReference type="InterPro" id="IPR011990">
    <property type="entry name" value="TPR-like_helical_dom_sf"/>
</dbReference>
<dbReference type="InterPro" id="IPR036388">
    <property type="entry name" value="WH-like_DNA-bd_sf"/>
</dbReference>
<dbReference type="InterPro" id="IPR019734">
    <property type="entry name" value="TPR_rpt"/>
</dbReference>
<sequence>MSDDLHILSQRLQRISSRRGGQAIAVVGEPGMGKTYLGQQLLCEWPGPSLYMHTRNAETGFASLLDLSGAPCWASQTLERHLKGQDQDLAVLVTAVSALLNRAGPILVWAEDFHDVSGRAAQFWLSLGRALPRKRGVALVVSSRTPLPEPFVEQRLSSLDLAAARALVEQQAQGHLPDAALTWLAPRCQGNPLFLLEFFRHLSRSGALYQDVGRWRWREPAASTLPTSIEALIADQLSQMSVGVLTPAEAGRLIGLWAIWDTALPDHTLSLEAAATLSDLPVPSVARLAQDMARSGLLVDGCFEHPLFREVALKETPYRLRRETARRCVQFLKSQPAQAARLLTWAELPAVEAVQVLRQALLSAQARGAEAACADLLDQLADLVPSAERAGTALQAAQALEPFQMERSLHRATQSLSLDPFRPESRYLCARLLARSGRGREAERLLENAPEALREQTDFWACWLETRVSASDFIGALDIWDQHQYELSGLPYVSSQVAMAQVRTGQADQAEASIRRALNRSPEPAERITLLQALGRIQIAQANPQMFATLGEAIGVSAQTGAVTLQAGLLLERARVLSWALQVPAAAADAQQAVRLAEGQGDPRLLARAQGELASCRMIQGDFEGAQDLLLAAQELLEGDQASMYTILTQLYLCNLSLEWARPQDGLLAVRHARQGLRLTQEVQDNSLLGWVMSISAWAESAHGDLKRAQQQIEAGEAVIQASGQAATAPFYLFARGFLLERQGEAAAAIQAFEAACDLGRSMKMPAYAERFGLEADRLRGDRHTAERRLAFFRQHHFSSFAYRTLQFFPLQETIEEVDRSWPLLLSEPAAPSELLQLGVLGPVQIRRGEEVLASRSVKGFRLLICLLENRLAGRLGMPSDELLEVLFPDEDPQQAAVSLRQQIRRLRATYGAACVVRTAYGYALGHEVVSDAELFLKTQQSSLWRGAYAADFPDFLSGAREVLAYGLRLAAYAAELREPAEAARLGQILLAMDPFDWSALSLTLRCLRGRGELMALVSVYTQIRHQCALLGEPLPNTWEDFLASENISGM</sequence>